<dbReference type="PROSITE" id="PS51099">
    <property type="entry name" value="PTS_EIIB_TYPE_2"/>
    <property type="match status" value="1"/>
</dbReference>
<dbReference type="SUPFAM" id="SSF63520">
    <property type="entry name" value="PTS-regulatory domain, PRD"/>
    <property type="match status" value="2"/>
</dbReference>
<dbReference type="InterPro" id="IPR013011">
    <property type="entry name" value="PTS_EIIB_2"/>
</dbReference>
<dbReference type="RefSeq" id="WP_212920509.1">
    <property type="nucleotide sequence ID" value="NZ_BORP01000002.1"/>
</dbReference>
<dbReference type="InterPro" id="IPR002178">
    <property type="entry name" value="PTS_EIIA_type-2_dom"/>
</dbReference>
<dbReference type="Pfam" id="PF00359">
    <property type="entry name" value="PTS_EIIA_2"/>
    <property type="match status" value="1"/>
</dbReference>
<gene>
    <name evidence="10" type="primary">mtlR</name>
    <name evidence="10" type="ORF">J43TS3_16380</name>
</gene>
<dbReference type="InterPro" id="IPR036095">
    <property type="entry name" value="PTS_EIIB-like_sf"/>
</dbReference>
<feature type="domain" description="PRD" evidence="9">
    <location>
        <begin position="311"/>
        <end position="416"/>
    </location>
</feature>
<evidence type="ECO:0000256" key="2">
    <source>
        <dbReference type="ARBA" id="ARBA00022737"/>
    </source>
</evidence>
<feature type="domain" description="PRD" evidence="9">
    <location>
        <begin position="201"/>
        <end position="306"/>
    </location>
</feature>
<dbReference type="GO" id="GO:0009401">
    <property type="term" value="P:phosphoenolpyruvate-dependent sugar phosphotransferase system"/>
    <property type="evidence" value="ECO:0007669"/>
    <property type="project" value="InterPro"/>
</dbReference>
<dbReference type="PROSITE" id="PS51094">
    <property type="entry name" value="PTS_EIIA_TYPE_2"/>
    <property type="match status" value="1"/>
</dbReference>
<keyword evidence="3" id="KW-0805">Transcription regulation</keyword>
<evidence type="ECO:0000259" key="7">
    <source>
        <dbReference type="PROSITE" id="PS51094"/>
    </source>
</evidence>
<dbReference type="GO" id="GO:0008982">
    <property type="term" value="F:protein-N(PI)-phosphohistidine-sugar phosphotransferase activity"/>
    <property type="evidence" value="ECO:0007669"/>
    <property type="project" value="InterPro"/>
</dbReference>
<evidence type="ECO:0000313" key="10">
    <source>
        <dbReference type="EMBL" id="GIO27027.1"/>
    </source>
</evidence>
<keyword evidence="11" id="KW-1185">Reference proteome</keyword>
<dbReference type="GO" id="GO:0003700">
    <property type="term" value="F:DNA-binding transcription factor activity"/>
    <property type="evidence" value="ECO:0007669"/>
    <property type="project" value="InterPro"/>
</dbReference>
<evidence type="ECO:0000256" key="4">
    <source>
        <dbReference type="ARBA" id="ARBA00023159"/>
    </source>
</evidence>
<keyword evidence="1" id="KW-0808">Transferase</keyword>
<dbReference type="InterPro" id="IPR013196">
    <property type="entry name" value="HTH_11"/>
</dbReference>
<feature type="domain" description="PTS EIIB type-2" evidence="8">
    <location>
        <begin position="418"/>
        <end position="507"/>
    </location>
</feature>
<dbReference type="PANTHER" id="PTHR30185:SF18">
    <property type="entry name" value="TRANSCRIPTIONAL REGULATOR MTLR"/>
    <property type="match status" value="1"/>
</dbReference>
<dbReference type="EMBL" id="BORP01000002">
    <property type="protein sequence ID" value="GIO27027.1"/>
    <property type="molecule type" value="Genomic_DNA"/>
</dbReference>
<protein>
    <submittedName>
        <fullName evidence="10">Transcriptional regulator MtlR</fullName>
    </submittedName>
</protein>
<dbReference type="Proteomes" id="UP000676917">
    <property type="component" value="Unassembled WGS sequence"/>
</dbReference>
<dbReference type="SUPFAM" id="SSF46785">
    <property type="entry name" value="Winged helix' DNA-binding domain"/>
    <property type="match status" value="1"/>
</dbReference>
<organism evidence="10 11">
    <name type="scientific">Ornithinibacillus bavariensis</name>
    <dbReference type="NCBI Taxonomy" id="545502"/>
    <lineage>
        <taxon>Bacteria</taxon>
        <taxon>Bacillati</taxon>
        <taxon>Bacillota</taxon>
        <taxon>Bacilli</taxon>
        <taxon>Bacillales</taxon>
        <taxon>Bacillaceae</taxon>
        <taxon>Ornithinibacillus</taxon>
    </lineage>
</organism>
<dbReference type="InterPro" id="IPR050661">
    <property type="entry name" value="BglG_antiterminators"/>
</dbReference>
<evidence type="ECO:0000313" key="11">
    <source>
        <dbReference type="Proteomes" id="UP000676917"/>
    </source>
</evidence>
<proteinExistence type="predicted"/>
<dbReference type="Pfam" id="PF05043">
    <property type="entry name" value="Mga"/>
    <property type="match status" value="1"/>
</dbReference>
<evidence type="ECO:0000259" key="9">
    <source>
        <dbReference type="PROSITE" id="PS51372"/>
    </source>
</evidence>
<dbReference type="InterPro" id="IPR016152">
    <property type="entry name" value="PTrfase/Anion_transptr"/>
</dbReference>
<feature type="domain" description="PTS EIIA type-2" evidence="7">
    <location>
        <begin position="542"/>
        <end position="689"/>
    </location>
</feature>
<dbReference type="PROSITE" id="PS51000">
    <property type="entry name" value="HTH_DEOR_2"/>
    <property type="match status" value="1"/>
</dbReference>
<keyword evidence="4" id="KW-0010">Activator</keyword>
<feature type="domain" description="HTH deoR-type" evidence="6">
    <location>
        <begin position="4"/>
        <end position="71"/>
    </location>
</feature>
<dbReference type="CDD" id="cd05568">
    <property type="entry name" value="PTS_IIB_bgl_like"/>
    <property type="match status" value="1"/>
</dbReference>
<sequence length="700" mass="79747">MYLTSRERKIIEFLAQEQGVVSVKEIATVLDVSERTIHRDLKNIVEVLSDYQLEISKKSGAGIKLSGSIEAKHKLLKAIAGLPLIEFTPEERRAIILSTLLEAKEPIKLFTLANELFVTIATISHDLDQIELELKEYNLELIRKRGYGVEIIGEEIKKRAVLSQIITKYVEPFTIVSLGNKTEASNRNTPSEYISARLLESIDMKNILVIQSVVEKAIKKLPHELADNSYIGLVVHLALAIERLQKGEQITFGSDYLQQIVQTKEYAIAKRIIQDLKLTLSMNIPEDEIGYITMHLMGAKLQLNQDFFIEDSSMDIAIKAAELIQYIEVQLELSLSENTSLLKDLVAHLKPAIYRLKQGMPIKNPLLDVIKRDYQELFWLIEQGVKDTFSELVFPKAEIGYLVLHFAAALLDKSDTPIRSLVICSSGIGTAKMLATKLLQKVPEIKQVDHKSLFDIDELNLEEYDLIISTIPLMDIGRDYIVASPMLTEREIQQIQKTIRTRKIQSSKPKDYPLTKTSNRAGQYNFIHQLKATQIYSNMIIALLEDFQVQRIEENLHMEGVLLNICKQLEGLHIVQHASSVHRQLLKREEIGGLGIPGTTLALYHARSKEVLRPCFHVYPLKQSKRIKGMDGEQVVVNTVLLMLAPENTSNEVLEILSFISNLIIQRDENSRLFESGNEEKIREFLIEQFQKFFKEKNLL</sequence>
<dbReference type="PANTHER" id="PTHR30185">
    <property type="entry name" value="CRYPTIC BETA-GLUCOSIDE BGL OPERON ANTITERMINATOR"/>
    <property type="match status" value="1"/>
</dbReference>
<dbReference type="InterPro" id="IPR001034">
    <property type="entry name" value="DeoR_HTH"/>
</dbReference>
<keyword evidence="2" id="KW-0677">Repeat</keyword>
<evidence type="ECO:0000259" key="8">
    <source>
        <dbReference type="PROSITE" id="PS51099"/>
    </source>
</evidence>
<dbReference type="Pfam" id="PF00874">
    <property type="entry name" value="PRD"/>
    <property type="match status" value="2"/>
</dbReference>
<evidence type="ECO:0000256" key="1">
    <source>
        <dbReference type="ARBA" id="ARBA00022679"/>
    </source>
</evidence>
<dbReference type="InterPro" id="IPR036390">
    <property type="entry name" value="WH_DNA-bd_sf"/>
</dbReference>
<dbReference type="InterPro" id="IPR011608">
    <property type="entry name" value="PRD"/>
</dbReference>
<dbReference type="InterPro" id="IPR036634">
    <property type="entry name" value="PRD_sf"/>
</dbReference>
<dbReference type="Gene3D" id="3.40.930.10">
    <property type="entry name" value="Mannitol-specific EII, Chain A"/>
    <property type="match status" value="1"/>
</dbReference>
<name>A0A920C7U3_9BACI</name>
<dbReference type="Gene3D" id="1.10.10.10">
    <property type="entry name" value="Winged helix-like DNA-binding domain superfamily/Winged helix DNA-binding domain"/>
    <property type="match status" value="2"/>
</dbReference>
<dbReference type="SUPFAM" id="SSF52794">
    <property type="entry name" value="PTS system IIB component-like"/>
    <property type="match status" value="1"/>
</dbReference>
<accession>A0A920C7U3</accession>
<evidence type="ECO:0000259" key="6">
    <source>
        <dbReference type="PROSITE" id="PS51000"/>
    </source>
</evidence>
<dbReference type="SUPFAM" id="SSF55804">
    <property type="entry name" value="Phoshotransferase/anion transport protein"/>
    <property type="match status" value="1"/>
</dbReference>
<dbReference type="InterPro" id="IPR036388">
    <property type="entry name" value="WH-like_DNA-bd_sf"/>
</dbReference>
<dbReference type="Gene3D" id="3.40.50.2300">
    <property type="match status" value="1"/>
</dbReference>
<dbReference type="Pfam" id="PF08279">
    <property type="entry name" value="HTH_11"/>
    <property type="match status" value="1"/>
</dbReference>
<dbReference type="InterPro" id="IPR007737">
    <property type="entry name" value="Mga_HTH"/>
</dbReference>
<comment type="caution">
    <text evidence="10">The sequence shown here is derived from an EMBL/GenBank/DDBJ whole genome shotgun (WGS) entry which is preliminary data.</text>
</comment>
<evidence type="ECO:0000256" key="5">
    <source>
        <dbReference type="ARBA" id="ARBA00023163"/>
    </source>
</evidence>
<dbReference type="AlphaFoldDB" id="A0A920C7U3"/>
<reference evidence="10" key="1">
    <citation type="submission" date="2021-03" db="EMBL/GenBank/DDBJ databases">
        <title>Antimicrobial resistance genes in bacteria isolated from Japanese honey, and their potential for conferring macrolide and lincosamide resistance in the American foulbrood pathogen Paenibacillus larvae.</title>
        <authorList>
            <person name="Okamoto M."/>
            <person name="Kumagai M."/>
            <person name="Kanamori H."/>
            <person name="Takamatsu D."/>
        </authorList>
    </citation>
    <scope>NUCLEOTIDE SEQUENCE</scope>
    <source>
        <strain evidence="10">J43TS3</strain>
    </source>
</reference>
<evidence type="ECO:0000256" key="3">
    <source>
        <dbReference type="ARBA" id="ARBA00023015"/>
    </source>
</evidence>
<dbReference type="PROSITE" id="PS51372">
    <property type="entry name" value="PRD_2"/>
    <property type="match status" value="2"/>
</dbReference>
<dbReference type="Gene3D" id="1.10.1790.10">
    <property type="entry name" value="PRD domain"/>
    <property type="match status" value="2"/>
</dbReference>
<keyword evidence="5" id="KW-0804">Transcription</keyword>